<evidence type="ECO:0000256" key="10">
    <source>
        <dbReference type="SAM" id="MobiDB-lite"/>
    </source>
</evidence>
<feature type="transmembrane region" description="Helical" evidence="11">
    <location>
        <begin position="107"/>
        <end position="127"/>
    </location>
</feature>
<dbReference type="AlphaFoldDB" id="A0A2H3JUW9"/>
<keyword evidence="7 11" id="KW-1133">Transmembrane helix</keyword>
<evidence type="ECO:0000256" key="3">
    <source>
        <dbReference type="ARBA" id="ARBA00008640"/>
    </source>
</evidence>
<comment type="subcellular location">
    <subcellularLocation>
        <location evidence="2">Golgi apparatus membrane</location>
        <topology evidence="2">Multi-pass membrane protein</topology>
    </subcellularLocation>
</comment>
<evidence type="ECO:0000256" key="4">
    <source>
        <dbReference type="ARBA" id="ARBA00013533"/>
    </source>
</evidence>
<dbReference type="STRING" id="742152.A0A2H3JUW9"/>
<organism evidence="13 14">
    <name type="scientific">Wolfiporia cocos (strain MD-104)</name>
    <name type="common">Brown rot fungus</name>
    <dbReference type="NCBI Taxonomy" id="742152"/>
    <lineage>
        <taxon>Eukaryota</taxon>
        <taxon>Fungi</taxon>
        <taxon>Dikarya</taxon>
        <taxon>Basidiomycota</taxon>
        <taxon>Agaricomycotina</taxon>
        <taxon>Agaricomycetes</taxon>
        <taxon>Polyporales</taxon>
        <taxon>Phaeolaceae</taxon>
        <taxon>Wolfiporia</taxon>
    </lineage>
</organism>
<dbReference type="PANTHER" id="PTHR47549">
    <property type="entry name" value="GOLGI APPARATUS MEMBRANE PROTEIN TVP38-RELATED"/>
    <property type="match status" value="1"/>
</dbReference>
<dbReference type="OrthoDB" id="166803at2759"/>
<feature type="transmembrane region" description="Helical" evidence="11">
    <location>
        <begin position="147"/>
        <end position="165"/>
    </location>
</feature>
<protein>
    <recommendedName>
        <fullName evidence="4">Golgi apparatus membrane protein TVP38</fullName>
    </recommendedName>
    <alternativeName>
        <fullName evidence="5">Golgi apparatus membrane protein tvp38</fullName>
    </alternativeName>
</protein>
<dbReference type="GO" id="GO:0000139">
    <property type="term" value="C:Golgi membrane"/>
    <property type="evidence" value="ECO:0007669"/>
    <property type="project" value="UniProtKB-SubCell"/>
</dbReference>
<comment type="similarity">
    <text evidence="3">Belongs to the TVP38/TMEM64 family.</text>
</comment>
<sequence>MASYPGYASNQASPHRSPYPNSRSNSNAPAQSYPPHGAPYDPNRASFASDDSQDAIGKPKPGDAVVNMRDIMRTPSPTPSEAEELAKNSLVDWKAMMNWRYWIRKEWTWYYVIFILAFIGVVLFSIYHDTIVRWLQPAANWMHRTPFGWAIPIAILFVISFPPLFGHEIVAILVGLTWGLWVGFAIVAAGTALGEIGNFYAFKYCCAARGEKLERNKLSYACLARVVRDGGFKIALIARLSAIPGHFTTAVFATCGMSIWTFIIAAILSTPKQFITVYLGVTLEQSENGSGRNNQITKDAVLGVTVILTFVAMWYIYNKMHHAKPLVIYDRRKARQAKMMHDARRAAFGLQTMSQSSTSVAFNPNISDSELPLNPSGTTFGASSYQQWDENGRAVGHAGDPTLYVPVPKRAQSRSPAFAPTHRPQEHADSVGPGAAYPTGERAQYRPAPARQDTSDSITLVHERVGADGRALPNPFTGSAPPASAGAQYAAYRGPAGVPAGPPTAPLPAPYAFAPAHAYSFSQPRAEPQPPFAAPYESTPQPFAAPYEGAPQAYGGAVPPGYQMPGLR</sequence>
<feature type="region of interest" description="Disordered" evidence="10">
    <location>
        <begin position="412"/>
        <end position="440"/>
    </location>
</feature>
<evidence type="ECO:0000313" key="14">
    <source>
        <dbReference type="Proteomes" id="UP000218811"/>
    </source>
</evidence>
<keyword evidence="8" id="KW-0333">Golgi apparatus</keyword>
<dbReference type="Proteomes" id="UP000218811">
    <property type="component" value="Unassembled WGS sequence"/>
</dbReference>
<reference evidence="13 14" key="1">
    <citation type="journal article" date="2012" name="Science">
        <title>The Paleozoic origin of enzymatic lignin decomposition reconstructed from 31 fungal genomes.</title>
        <authorList>
            <person name="Floudas D."/>
            <person name="Binder M."/>
            <person name="Riley R."/>
            <person name="Barry K."/>
            <person name="Blanchette R.A."/>
            <person name="Henrissat B."/>
            <person name="Martinez A.T."/>
            <person name="Otillar R."/>
            <person name="Spatafora J.W."/>
            <person name="Yadav J.S."/>
            <person name="Aerts A."/>
            <person name="Benoit I."/>
            <person name="Boyd A."/>
            <person name="Carlson A."/>
            <person name="Copeland A."/>
            <person name="Coutinho P.M."/>
            <person name="de Vries R.P."/>
            <person name="Ferreira P."/>
            <person name="Findley K."/>
            <person name="Foster B."/>
            <person name="Gaskell J."/>
            <person name="Glotzer D."/>
            <person name="Gorecki P."/>
            <person name="Heitman J."/>
            <person name="Hesse C."/>
            <person name="Hori C."/>
            <person name="Igarashi K."/>
            <person name="Jurgens J.A."/>
            <person name="Kallen N."/>
            <person name="Kersten P."/>
            <person name="Kohler A."/>
            <person name="Kuees U."/>
            <person name="Kumar T.K.A."/>
            <person name="Kuo A."/>
            <person name="LaButti K."/>
            <person name="Larrondo L.F."/>
            <person name="Lindquist E."/>
            <person name="Ling A."/>
            <person name="Lombard V."/>
            <person name="Lucas S."/>
            <person name="Lundell T."/>
            <person name="Martin R."/>
            <person name="McLaughlin D.J."/>
            <person name="Morgenstern I."/>
            <person name="Morin E."/>
            <person name="Murat C."/>
            <person name="Nagy L.G."/>
            <person name="Nolan M."/>
            <person name="Ohm R.A."/>
            <person name="Patyshakuliyeva A."/>
            <person name="Rokas A."/>
            <person name="Ruiz-Duenas F.J."/>
            <person name="Sabat G."/>
            <person name="Salamov A."/>
            <person name="Samejima M."/>
            <person name="Schmutz J."/>
            <person name="Slot J.C."/>
            <person name="St John F."/>
            <person name="Stenlid J."/>
            <person name="Sun H."/>
            <person name="Sun S."/>
            <person name="Syed K."/>
            <person name="Tsang A."/>
            <person name="Wiebenga A."/>
            <person name="Young D."/>
            <person name="Pisabarro A."/>
            <person name="Eastwood D.C."/>
            <person name="Martin F."/>
            <person name="Cullen D."/>
            <person name="Grigoriev I.V."/>
            <person name="Hibbett D.S."/>
        </authorList>
    </citation>
    <scope>NUCLEOTIDE SEQUENCE [LARGE SCALE GENOMIC DNA]</scope>
    <source>
        <strain evidence="13 14">MD-104</strain>
    </source>
</reference>
<dbReference type="InterPro" id="IPR051076">
    <property type="entry name" value="Golgi_membrane_TVP38/TMEM64"/>
</dbReference>
<evidence type="ECO:0000256" key="6">
    <source>
        <dbReference type="ARBA" id="ARBA00022692"/>
    </source>
</evidence>
<evidence type="ECO:0000256" key="1">
    <source>
        <dbReference type="ARBA" id="ARBA00002978"/>
    </source>
</evidence>
<evidence type="ECO:0000256" key="7">
    <source>
        <dbReference type="ARBA" id="ARBA00022989"/>
    </source>
</evidence>
<dbReference type="InterPro" id="IPR032816">
    <property type="entry name" value="VTT_dom"/>
</dbReference>
<evidence type="ECO:0000256" key="2">
    <source>
        <dbReference type="ARBA" id="ARBA00004653"/>
    </source>
</evidence>
<evidence type="ECO:0000256" key="5">
    <source>
        <dbReference type="ARBA" id="ARBA00020673"/>
    </source>
</evidence>
<name>A0A2H3JUW9_WOLCO</name>
<evidence type="ECO:0000256" key="8">
    <source>
        <dbReference type="ARBA" id="ARBA00023034"/>
    </source>
</evidence>
<evidence type="ECO:0000259" key="12">
    <source>
        <dbReference type="Pfam" id="PF09335"/>
    </source>
</evidence>
<dbReference type="EMBL" id="KB468124">
    <property type="protein sequence ID" value="PCH42699.1"/>
    <property type="molecule type" value="Genomic_DNA"/>
</dbReference>
<feature type="compositionally biased region" description="Low complexity" evidence="10">
    <location>
        <begin position="13"/>
        <end position="31"/>
    </location>
</feature>
<comment type="function">
    <text evidence="1">Golgi membrane protein involved in vesicular trafficking and spindle migration.</text>
</comment>
<keyword evidence="14" id="KW-1185">Reference proteome</keyword>
<dbReference type="OMA" id="YWIRKEW"/>
<dbReference type="Pfam" id="PF09335">
    <property type="entry name" value="VTT_dom"/>
    <property type="match status" value="1"/>
</dbReference>
<feature type="region of interest" description="Disordered" evidence="10">
    <location>
        <begin position="1"/>
        <end position="63"/>
    </location>
</feature>
<gene>
    <name evidence="13" type="ORF">WOLCODRAFT_25516</name>
</gene>
<accession>A0A2H3JUW9</accession>
<feature type="transmembrane region" description="Helical" evidence="11">
    <location>
        <begin position="247"/>
        <end position="268"/>
    </location>
</feature>
<feature type="transmembrane region" description="Helical" evidence="11">
    <location>
        <begin position="300"/>
        <end position="317"/>
    </location>
</feature>
<feature type="domain" description="VTT" evidence="12">
    <location>
        <begin position="167"/>
        <end position="280"/>
    </location>
</feature>
<evidence type="ECO:0000256" key="11">
    <source>
        <dbReference type="SAM" id="Phobius"/>
    </source>
</evidence>
<evidence type="ECO:0000313" key="13">
    <source>
        <dbReference type="EMBL" id="PCH42699.1"/>
    </source>
</evidence>
<feature type="transmembrane region" description="Helical" evidence="11">
    <location>
        <begin position="172"/>
        <end position="193"/>
    </location>
</feature>
<keyword evidence="6 11" id="KW-0812">Transmembrane</keyword>
<keyword evidence="9 11" id="KW-0472">Membrane</keyword>
<dbReference type="PANTHER" id="PTHR47549:SF2">
    <property type="entry name" value="GOLGI APPARATUS MEMBRANE PROTEIN TVP38"/>
    <property type="match status" value="1"/>
</dbReference>
<proteinExistence type="inferred from homology"/>
<evidence type="ECO:0000256" key="9">
    <source>
        <dbReference type="ARBA" id="ARBA00023136"/>
    </source>
</evidence>
<feature type="region of interest" description="Disordered" evidence="10">
    <location>
        <begin position="523"/>
        <end position="548"/>
    </location>
</feature>